<keyword evidence="1" id="KW-0805">Transcription regulation</keyword>
<dbReference type="RefSeq" id="WP_353648232.1">
    <property type="nucleotide sequence ID" value="NZ_CP159218.1"/>
</dbReference>
<evidence type="ECO:0000259" key="4">
    <source>
        <dbReference type="PROSITE" id="PS01124"/>
    </source>
</evidence>
<evidence type="ECO:0000256" key="3">
    <source>
        <dbReference type="ARBA" id="ARBA00023163"/>
    </source>
</evidence>
<dbReference type="EMBL" id="CP159218">
    <property type="protein sequence ID" value="XCG62617.1"/>
    <property type="molecule type" value="Genomic_DNA"/>
</dbReference>
<dbReference type="GO" id="GO:0003700">
    <property type="term" value="F:DNA-binding transcription factor activity"/>
    <property type="evidence" value="ECO:0007669"/>
    <property type="project" value="InterPro"/>
</dbReference>
<gene>
    <name evidence="5" type="ORF">ABLG96_15450</name>
</gene>
<dbReference type="GO" id="GO:0043565">
    <property type="term" value="F:sequence-specific DNA binding"/>
    <property type="evidence" value="ECO:0007669"/>
    <property type="project" value="InterPro"/>
</dbReference>
<keyword evidence="3" id="KW-0804">Transcription</keyword>
<dbReference type="Gene3D" id="1.10.10.60">
    <property type="entry name" value="Homeodomain-like"/>
    <property type="match status" value="1"/>
</dbReference>
<dbReference type="SMART" id="SM00342">
    <property type="entry name" value="HTH_ARAC"/>
    <property type="match status" value="1"/>
</dbReference>
<dbReference type="Pfam" id="PF12833">
    <property type="entry name" value="HTH_18"/>
    <property type="match status" value="1"/>
</dbReference>
<name>A0AAU8DP05_9ACTN</name>
<dbReference type="PANTHER" id="PTHR43280:SF32">
    <property type="entry name" value="TRANSCRIPTIONAL REGULATORY PROTEIN"/>
    <property type="match status" value="1"/>
</dbReference>
<evidence type="ECO:0000256" key="1">
    <source>
        <dbReference type="ARBA" id="ARBA00023015"/>
    </source>
</evidence>
<dbReference type="PROSITE" id="PS01124">
    <property type="entry name" value="HTH_ARAC_FAMILY_2"/>
    <property type="match status" value="1"/>
</dbReference>
<dbReference type="SUPFAM" id="SSF46689">
    <property type="entry name" value="Homeodomain-like"/>
    <property type="match status" value="1"/>
</dbReference>
<dbReference type="AlphaFoldDB" id="A0AAU8DP05"/>
<organism evidence="5">
    <name type="scientific">Nakamurella sp. A5-74</name>
    <dbReference type="NCBI Taxonomy" id="3158264"/>
    <lineage>
        <taxon>Bacteria</taxon>
        <taxon>Bacillati</taxon>
        <taxon>Actinomycetota</taxon>
        <taxon>Actinomycetes</taxon>
        <taxon>Nakamurellales</taxon>
        <taxon>Nakamurellaceae</taxon>
        <taxon>Nakamurella</taxon>
    </lineage>
</organism>
<feature type="domain" description="HTH araC/xylS-type" evidence="4">
    <location>
        <begin position="169"/>
        <end position="271"/>
    </location>
</feature>
<dbReference type="PANTHER" id="PTHR43280">
    <property type="entry name" value="ARAC-FAMILY TRANSCRIPTIONAL REGULATOR"/>
    <property type="match status" value="1"/>
</dbReference>
<keyword evidence="2" id="KW-0238">DNA-binding</keyword>
<dbReference type="InterPro" id="IPR009057">
    <property type="entry name" value="Homeodomain-like_sf"/>
</dbReference>
<evidence type="ECO:0000313" key="5">
    <source>
        <dbReference type="EMBL" id="XCG62617.1"/>
    </source>
</evidence>
<proteinExistence type="predicted"/>
<accession>A0AAU8DP05</accession>
<reference evidence="5" key="1">
    <citation type="submission" date="2024-05" db="EMBL/GenBank/DDBJ databases">
        <authorList>
            <person name="Cai S.Y."/>
            <person name="Jin L.M."/>
            <person name="Li H.R."/>
        </authorList>
    </citation>
    <scope>NUCLEOTIDE SEQUENCE</scope>
    <source>
        <strain evidence="5">A5-74</strain>
    </source>
</reference>
<evidence type="ECO:0000256" key="2">
    <source>
        <dbReference type="ARBA" id="ARBA00023125"/>
    </source>
</evidence>
<dbReference type="InterPro" id="IPR018060">
    <property type="entry name" value="HTH_AraC"/>
</dbReference>
<sequence length="275" mass="30441">MSKIRQLTWQPAGAVARPVEVMTFDRLRKLNDGRTQRADFHVLAVIQAGHGSVSIDFSSYLLIARTAIWIAPGAVHRWDQMADVAGHVVLFVPTAPVTPATRKLVAAPDLVAGWRIPVDQWELVAAAMTHLRLEASAAPTGPTTELLEILVSALVARLRPPPARARPENTIFRLFRCHVEAHFRVHHDAGYYAQVMGYAPRTLSRAVQQATGQTAKTYLTDRLVLEAQRLLAHDRLTTSRCASELGFLDASSFSVFFRNATGQRPGSWQTTSFTR</sequence>
<protein>
    <submittedName>
        <fullName evidence="5">Helix-turn-helix transcriptional regulator</fullName>
    </submittedName>
</protein>